<evidence type="ECO:0000313" key="9">
    <source>
        <dbReference type="EMBL" id="KAJ8726100.1"/>
    </source>
</evidence>
<evidence type="ECO:0000256" key="3">
    <source>
        <dbReference type="ARBA" id="ARBA00023242"/>
    </source>
</evidence>
<dbReference type="InterPro" id="IPR000504">
    <property type="entry name" value="RRM_dom"/>
</dbReference>
<dbReference type="CDD" id="cd12291">
    <property type="entry name" value="RRM1_La"/>
    <property type="match status" value="1"/>
</dbReference>
<dbReference type="PANTHER" id="PTHR22792">
    <property type="entry name" value="LUPUS LA PROTEIN-RELATED"/>
    <property type="match status" value="1"/>
</dbReference>
<dbReference type="GO" id="GO:0045727">
    <property type="term" value="P:positive regulation of translation"/>
    <property type="evidence" value="ECO:0007669"/>
    <property type="project" value="TreeGrafter"/>
</dbReference>
<dbReference type="InterPro" id="IPR014886">
    <property type="entry name" value="La_xRRM"/>
</dbReference>
<evidence type="ECO:0008006" key="11">
    <source>
        <dbReference type="Google" id="ProtNLM"/>
    </source>
</evidence>
<reference evidence="9" key="1">
    <citation type="submission" date="2023-03" db="EMBL/GenBank/DDBJ databases">
        <title>Chromosome-level genomes of two armyworms, Mythimna separata and Mythimna loreyi, provide insights into the biosynthesis and reception of sex pheromones.</title>
        <authorList>
            <person name="Zhao H."/>
        </authorList>
    </citation>
    <scope>NUCLEOTIDE SEQUENCE</scope>
    <source>
        <strain evidence="9">BeijingLab</strain>
        <tissue evidence="9">Pupa</tissue>
    </source>
</reference>
<dbReference type="GO" id="GO:0005634">
    <property type="term" value="C:nucleus"/>
    <property type="evidence" value="ECO:0007669"/>
    <property type="project" value="UniProtKB-SubCell"/>
</dbReference>
<dbReference type="SMART" id="SM00360">
    <property type="entry name" value="RRM"/>
    <property type="match status" value="1"/>
</dbReference>
<proteinExistence type="predicted"/>
<feature type="domain" description="RRM" evidence="6">
    <location>
        <begin position="144"/>
        <end position="227"/>
    </location>
</feature>
<feature type="compositionally biased region" description="Basic and acidic residues" evidence="5">
    <location>
        <begin position="381"/>
        <end position="397"/>
    </location>
</feature>
<dbReference type="GO" id="GO:1990904">
    <property type="term" value="C:ribonucleoprotein complex"/>
    <property type="evidence" value="ECO:0007669"/>
    <property type="project" value="UniProtKB-UniRule"/>
</dbReference>
<dbReference type="Pfam" id="PF05383">
    <property type="entry name" value="La"/>
    <property type="match status" value="1"/>
</dbReference>
<sequence length="397" mass="46293">MGKSVYFLEAVFRLINMTEAKEVVADSNGEENVKKEESLDEETSELESSIIRQVEYYFGDLNLPRDKFLREQVQLDEGWVPLDILTRFNRLAKLTKDTEIIAKALNKATNGLLEMSEDNKKVRRSPDVPIPEMNEERRKELSNRTIYAKGFPKEATLDDLLKHFKNYDQVENIIMRKFQERSSKKRMFKGSVFITFKTREQAEKFMEGKPHEYQDTELIILWQDDYIAQKQEEYANKKEQKDKRNKDKDNHVEKEELKLPTGTVLHFSGGTDQMKREDIKEALSTIGADVAYIDFKVGDKEGWVRLTKEDTAKGIAEKMTDNKMKIAEADVEFKVLEGEEETTYLQKTVEEMTKRRKNMKNFKSNKGRKGGNKYHGKKRRHDNEDGGNAKKIRSSDS</sequence>
<feature type="domain" description="HTH La-type RNA-binding" evidence="7">
    <location>
        <begin position="40"/>
        <end position="132"/>
    </location>
</feature>
<evidence type="ECO:0000256" key="1">
    <source>
        <dbReference type="ARBA" id="ARBA00004123"/>
    </source>
</evidence>
<evidence type="ECO:0000313" key="10">
    <source>
        <dbReference type="Proteomes" id="UP001231518"/>
    </source>
</evidence>
<dbReference type="InterPro" id="IPR002344">
    <property type="entry name" value="Lupus_La"/>
</dbReference>
<evidence type="ECO:0000256" key="5">
    <source>
        <dbReference type="SAM" id="MobiDB-lite"/>
    </source>
</evidence>
<dbReference type="GO" id="GO:0003729">
    <property type="term" value="F:mRNA binding"/>
    <property type="evidence" value="ECO:0007669"/>
    <property type="project" value="TreeGrafter"/>
</dbReference>
<name>A0AAD8DWA3_MYTSE</name>
<dbReference type="PANTHER" id="PTHR22792:SF166">
    <property type="entry name" value="LUPUS LA PROTEIN HOMOLOG"/>
    <property type="match status" value="1"/>
</dbReference>
<dbReference type="AlphaFoldDB" id="A0AAD8DWA3"/>
<gene>
    <name evidence="9" type="ORF">PYW07_000798</name>
</gene>
<comment type="subcellular location">
    <subcellularLocation>
        <location evidence="1">Nucleus</location>
    </subcellularLocation>
</comment>
<dbReference type="InterPro" id="IPR036390">
    <property type="entry name" value="WH_DNA-bd_sf"/>
</dbReference>
<dbReference type="PROSITE" id="PS51939">
    <property type="entry name" value="XRRM"/>
    <property type="match status" value="1"/>
</dbReference>
<dbReference type="Pfam" id="PF00076">
    <property type="entry name" value="RRM_1"/>
    <property type="match status" value="1"/>
</dbReference>
<dbReference type="SUPFAM" id="SSF46785">
    <property type="entry name" value="Winged helix' DNA-binding domain"/>
    <property type="match status" value="1"/>
</dbReference>
<feature type="domain" description="XRRM" evidence="8">
    <location>
        <begin position="258"/>
        <end position="380"/>
    </location>
</feature>
<accession>A0AAD8DWA3</accession>
<dbReference type="PRINTS" id="PR00302">
    <property type="entry name" value="LUPUSLA"/>
</dbReference>
<dbReference type="InterPro" id="IPR006630">
    <property type="entry name" value="La_HTH"/>
</dbReference>
<dbReference type="GO" id="GO:0008033">
    <property type="term" value="P:tRNA processing"/>
    <property type="evidence" value="ECO:0007669"/>
    <property type="project" value="TreeGrafter"/>
</dbReference>
<feature type="region of interest" description="Disordered" evidence="5">
    <location>
        <begin position="352"/>
        <end position="397"/>
    </location>
</feature>
<keyword evidence="3" id="KW-0539">Nucleus</keyword>
<dbReference type="GO" id="GO:0010494">
    <property type="term" value="C:cytoplasmic stress granule"/>
    <property type="evidence" value="ECO:0007669"/>
    <property type="project" value="TreeGrafter"/>
</dbReference>
<dbReference type="EMBL" id="JARGEI010000009">
    <property type="protein sequence ID" value="KAJ8726100.1"/>
    <property type="molecule type" value="Genomic_DNA"/>
</dbReference>
<evidence type="ECO:0000256" key="4">
    <source>
        <dbReference type="PROSITE-ProRule" id="PRU00332"/>
    </source>
</evidence>
<dbReference type="SUPFAM" id="SSF54928">
    <property type="entry name" value="RNA-binding domain, RBD"/>
    <property type="match status" value="2"/>
</dbReference>
<dbReference type="SMART" id="SM00715">
    <property type="entry name" value="LA"/>
    <property type="match status" value="1"/>
</dbReference>
<dbReference type="InterPro" id="IPR012677">
    <property type="entry name" value="Nucleotide-bd_a/b_plait_sf"/>
</dbReference>
<dbReference type="InterPro" id="IPR045180">
    <property type="entry name" value="La_dom_prot"/>
</dbReference>
<dbReference type="CDD" id="cd08028">
    <property type="entry name" value="LARP_3"/>
    <property type="match status" value="1"/>
</dbReference>
<dbReference type="Proteomes" id="UP001231518">
    <property type="component" value="Chromosome 10"/>
</dbReference>
<comment type="caution">
    <text evidence="9">The sequence shown here is derived from an EMBL/GenBank/DDBJ whole genome shotgun (WGS) entry which is preliminary data.</text>
</comment>
<dbReference type="GO" id="GO:0005829">
    <property type="term" value="C:cytosol"/>
    <property type="evidence" value="ECO:0007669"/>
    <property type="project" value="TreeGrafter"/>
</dbReference>
<organism evidence="9 10">
    <name type="scientific">Mythimna separata</name>
    <name type="common">Oriental armyworm</name>
    <name type="synonym">Pseudaletia separata</name>
    <dbReference type="NCBI Taxonomy" id="271217"/>
    <lineage>
        <taxon>Eukaryota</taxon>
        <taxon>Metazoa</taxon>
        <taxon>Ecdysozoa</taxon>
        <taxon>Arthropoda</taxon>
        <taxon>Hexapoda</taxon>
        <taxon>Insecta</taxon>
        <taxon>Pterygota</taxon>
        <taxon>Neoptera</taxon>
        <taxon>Endopterygota</taxon>
        <taxon>Lepidoptera</taxon>
        <taxon>Glossata</taxon>
        <taxon>Ditrysia</taxon>
        <taxon>Noctuoidea</taxon>
        <taxon>Noctuidae</taxon>
        <taxon>Noctuinae</taxon>
        <taxon>Hadenini</taxon>
        <taxon>Mythimna</taxon>
    </lineage>
</organism>
<keyword evidence="10" id="KW-1185">Reference proteome</keyword>
<evidence type="ECO:0000256" key="2">
    <source>
        <dbReference type="ARBA" id="ARBA00022884"/>
    </source>
</evidence>
<protein>
    <recommendedName>
        <fullName evidence="11">La protein homolog</fullName>
    </recommendedName>
</protein>
<dbReference type="InterPro" id="IPR036388">
    <property type="entry name" value="WH-like_DNA-bd_sf"/>
</dbReference>
<evidence type="ECO:0000259" key="7">
    <source>
        <dbReference type="PROSITE" id="PS50961"/>
    </source>
</evidence>
<dbReference type="Gene3D" id="1.10.10.10">
    <property type="entry name" value="Winged helix-like DNA-binding domain superfamily/Winged helix DNA-binding domain"/>
    <property type="match status" value="1"/>
</dbReference>
<dbReference type="Gene3D" id="3.30.70.330">
    <property type="match status" value="2"/>
</dbReference>
<dbReference type="InterPro" id="IPR035979">
    <property type="entry name" value="RBD_domain_sf"/>
</dbReference>
<evidence type="ECO:0000259" key="8">
    <source>
        <dbReference type="PROSITE" id="PS51939"/>
    </source>
</evidence>
<evidence type="ECO:0000259" key="6">
    <source>
        <dbReference type="PROSITE" id="PS50102"/>
    </source>
</evidence>
<feature type="region of interest" description="Disordered" evidence="5">
    <location>
        <begin position="234"/>
        <end position="253"/>
    </location>
</feature>
<dbReference type="Pfam" id="PF08777">
    <property type="entry name" value="RRM_3"/>
    <property type="match status" value="1"/>
</dbReference>
<feature type="compositionally biased region" description="Basic residues" evidence="5">
    <location>
        <begin position="354"/>
        <end position="380"/>
    </location>
</feature>
<dbReference type="PROSITE" id="PS50102">
    <property type="entry name" value="RRM"/>
    <property type="match status" value="1"/>
</dbReference>
<dbReference type="PROSITE" id="PS50961">
    <property type="entry name" value="HTH_LA"/>
    <property type="match status" value="1"/>
</dbReference>
<keyword evidence="2 4" id="KW-0694">RNA-binding</keyword>